<accession>A0ABQ8ER11</accession>
<proteinExistence type="predicted"/>
<reference evidence="2 3" key="1">
    <citation type="submission" date="2021-05" db="EMBL/GenBank/DDBJ databases">
        <title>Genome Assembly of Synthetic Allotetraploid Brassica napus Reveals Homoeologous Exchanges between Subgenomes.</title>
        <authorList>
            <person name="Davis J.T."/>
        </authorList>
    </citation>
    <scope>NUCLEOTIDE SEQUENCE [LARGE SCALE GENOMIC DNA]</scope>
    <source>
        <strain evidence="3">cv. Da-Ae</strain>
        <tissue evidence="2">Seedling</tissue>
    </source>
</reference>
<gene>
    <name evidence="2" type="ORF">HID58_002678</name>
</gene>
<comment type="caution">
    <text evidence="2">The sequence shown here is derived from an EMBL/GenBank/DDBJ whole genome shotgun (WGS) entry which is preliminary data.</text>
</comment>
<name>A0ABQ8ER11_BRANA</name>
<dbReference type="EMBL" id="JAGKQM010000001">
    <property type="protein sequence ID" value="KAH0943041.1"/>
    <property type="molecule type" value="Genomic_DNA"/>
</dbReference>
<dbReference type="Proteomes" id="UP000824890">
    <property type="component" value="Unassembled WGS sequence"/>
</dbReference>
<evidence type="ECO:0000256" key="1">
    <source>
        <dbReference type="SAM" id="MobiDB-lite"/>
    </source>
</evidence>
<keyword evidence="3" id="KW-1185">Reference proteome</keyword>
<feature type="compositionally biased region" description="Basic residues" evidence="1">
    <location>
        <begin position="1"/>
        <end position="13"/>
    </location>
</feature>
<organism evidence="2 3">
    <name type="scientific">Brassica napus</name>
    <name type="common">Rape</name>
    <dbReference type="NCBI Taxonomy" id="3708"/>
    <lineage>
        <taxon>Eukaryota</taxon>
        <taxon>Viridiplantae</taxon>
        <taxon>Streptophyta</taxon>
        <taxon>Embryophyta</taxon>
        <taxon>Tracheophyta</taxon>
        <taxon>Spermatophyta</taxon>
        <taxon>Magnoliopsida</taxon>
        <taxon>eudicotyledons</taxon>
        <taxon>Gunneridae</taxon>
        <taxon>Pentapetalae</taxon>
        <taxon>rosids</taxon>
        <taxon>malvids</taxon>
        <taxon>Brassicales</taxon>
        <taxon>Brassicaceae</taxon>
        <taxon>Brassiceae</taxon>
        <taxon>Brassica</taxon>
    </lineage>
</organism>
<protein>
    <recommendedName>
        <fullName evidence="4">Endonuclease/exonuclease/phosphatase domain-containing protein</fullName>
    </recommendedName>
</protein>
<sequence>MSHCYTRKKKRNGVRLPTSPDEKHQSVSQNHTAAQLEKKNKFTLIGRVTNLSKTLRLLLSSFYNIITSQGDSHEEIWSPTSLSSVLIMKRTSKWMLDHLAMEGSNLKNVPSLLICLETNLWNSPPLTIKAIRNELGLDCVLNHARVQVSINVLNSLEMIEYIHLPSEEIKQVNFNGAPTILAYKIYKSLYSTLKWNRRSVQLDILSSSPNIIDNFITLEHMSMYISFIYGAPRSDDITRFWNLLTSIGLGRDEEDLFLLGDFNNLLVRGPLRWEKSFLALKASFRRCDCGISNILVILPIGEETVTDRTTDSPSPFNHTKIRNKDSFILQNT</sequence>
<evidence type="ECO:0000313" key="3">
    <source>
        <dbReference type="Proteomes" id="UP000824890"/>
    </source>
</evidence>
<feature type="region of interest" description="Disordered" evidence="1">
    <location>
        <begin position="1"/>
        <end position="33"/>
    </location>
</feature>
<evidence type="ECO:0000313" key="2">
    <source>
        <dbReference type="EMBL" id="KAH0943041.1"/>
    </source>
</evidence>
<evidence type="ECO:0008006" key="4">
    <source>
        <dbReference type="Google" id="ProtNLM"/>
    </source>
</evidence>